<dbReference type="Pfam" id="PF04011">
    <property type="entry name" value="LemA"/>
    <property type="match status" value="1"/>
</dbReference>
<dbReference type="AlphaFoldDB" id="A0A1F8CUC1"/>
<keyword evidence="3 6" id="KW-0812">Transmembrane</keyword>
<comment type="similarity">
    <text evidence="2">Belongs to the LemA family.</text>
</comment>
<dbReference type="GO" id="GO:0016020">
    <property type="term" value="C:membrane"/>
    <property type="evidence" value="ECO:0007669"/>
    <property type="project" value="UniProtKB-SubCell"/>
</dbReference>
<keyword evidence="4 6" id="KW-1133">Transmembrane helix</keyword>
<organism evidence="7 8">
    <name type="scientific">Candidatus Woesebacteria bacterium RIFOXYB1_FULL_38_16</name>
    <dbReference type="NCBI Taxonomy" id="1802538"/>
    <lineage>
        <taxon>Bacteria</taxon>
        <taxon>Candidatus Woeseibacteriota</taxon>
    </lineage>
</organism>
<comment type="subcellular location">
    <subcellularLocation>
        <location evidence="1">Membrane</location>
        <topology evidence="1">Single-pass membrane protein</topology>
    </subcellularLocation>
</comment>
<sequence length="211" mass="23652">MKYVNKLSPTTWFIVVVVIVFVLFYFSVNNSAATKDENVNGEWSNVGVTVQRRLDLYPALEAAIVGMDTSQLAVFEALAEQAGNLAGAFKYDAGHNALPPQNEEEARLVEERLNSFNNALVVAMNYAADNPDIVNVVLYEDFMMQAEGTENRIAVARKRYNEAVEDARTFCRKMPASFFCNMSGYDVNDWVYFNASEEAQKPPELDFGVND</sequence>
<dbReference type="Proteomes" id="UP000178999">
    <property type="component" value="Unassembled WGS sequence"/>
</dbReference>
<evidence type="ECO:0008006" key="9">
    <source>
        <dbReference type="Google" id="ProtNLM"/>
    </source>
</evidence>
<dbReference type="PANTHER" id="PTHR34478">
    <property type="entry name" value="PROTEIN LEMA"/>
    <property type="match status" value="1"/>
</dbReference>
<evidence type="ECO:0000256" key="2">
    <source>
        <dbReference type="ARBA" id="ARBA00008854"/>
    </source>
</evidence>
<gene>
    <name evidence="7" type="ORF">A2382_03210</name>
</gene>
<dbReference type="EMBL" id="MGHY01000006">
    <property type="protein sequence ID" value="OGM79910.1"/>
    <property type="molecule type" value="Genomic_DNA"/>
</dbReference>
<dbReference type="STRING" id="1802538.A2382_03210"/>
<reference evidence="7 8" key="1">
    <citation type="journal article" date="2016" name="Nat. Commun.">
        <title>Thousands of microbial genomes shed light on interconnected biogeochemical processes in an aquifer system.</title>
        <authorList>
            <person name="Anantharaman K."/>
            <person name="Brown C.T."/>
            <person name="Hug L.A."/>
            <person name="Sharon I."/>
            <person name="Castelle C.J."/>
            <person name="Probst A.J."/>
            <person name="Thomas B.C."/>
            <person name="Singh A."/>
            <person name="Wilkins M.J."/>
            <person name="Karaoz U."/>
            <person name="Brodie E.L."/>
            <person name="Williams K.H."/>
            <person name="Hubbard S.S."/>
            <person name="Banfield J.F."/>
        </authorList>
    </citation>
    <scope>NUCLEOTIDE SEQUENCE [LARGE SCALE GENOMIC DNA]</scope>
</reference>
<dbReference type="InterPro" id="IPR023353">
    <property type="entry name" value="LemA-like_dom_sf"/>
</dbReference>
<feature type="transmembrane region" description="Helical" evidence="6">
    <location>
        <begin position="12"/>
        <end position="28"/>
    </location>
</feature>
<evidence type="ECO:0000256" key="6">
    <source>
        <dbReference type="SAM" id="Phobius"/>
    </source>
</evidence>
<accession>A0A1F8CUC1</accession>
<evidence type="ECO:0000313" key="8">
    <source>
        <dbReference type="Proteomes" id="UP000178999"/>
    </source>
</evidence>
<evidence type="ECO:0000256" key="5">
    <source>
        <dbReference type="ARBA" id="ARBA00023136"/>
    </source>
</evidence>
<comment type="caution">
    <text evidence="7">The sequence shown here is derived from an EMBL/GenBank/DDBJ whole genome shotgun (WGS) entry which is preliminary data.</text>
</comment>
<name>A0A1F8CUC1_9BACT</name>
<protein>
    <recommendedName>
        <fullName evidence="9">LemA family protein</fullName>
    </recommendedName>
</protein>
<keyword evidence="5 6" id="KW-0472">Membrane</keyword>
<dbReference type="SUPFAM" id="SSF140478">
    <property type="entry name" value="LemA-like"/>
    <property type="match status" value="1"/>
</dbReference>
<evidence type="ECO:0000256" key="4">
    <source>
        <dbReference type="ARBA" id="ARBA00022989"/>
    </source>
</evidence>
<evidence type="ECO:0000256" key="3">
    <source>
        <dbReference type="ARBA" id="ARBA00022692"/>
    </source>
</evidence>
<dbReference type="InterPro" id="IPR007156">
    <property type="entry name" value="MamQ_LemA"/>
</dbReference>
<dbReference type="Gene3D" id="1.20.1440.20">
    <property type="entry name" value="LemA-like domain"/>
    <property type="match status" value="1"/>
</dbReference>
<proteinExistence type="inferred from homology"/>
<dbReference type="PANTHER" id="PTHR34478:SF2">
    <property type="entry name" value="MEMBRANE PROTEIN"/>
    <property type="match status" value="1"/>
</dbReference>
<evidence type="ECO:0000256" key="1">
    <source>
        <dbReference type="ARBA" id="ARBA00004167"/>
    </source>
</evidence>
<evidence type="ECO:0000313" key="7">
    <source>
        <dbReference type="EMBL" id="OGM79910.1"/>
    </source>
</evidence>